<keyword evidence="2" id="KW-1185">Reference proteome</keyword>
<organism evidence="1 2">
    <name type="scientific">Malacoplasma iowae DK-CPA</name>
    <dbReference type="NCBI Taxonomy" id="1394179"/>
    <lineage>
        <taxon>Bacteria</taxon>
        <taxon>Bacillati</taxon>
        <taxon>Mycoplasmatota</taxon>
        <taxon>Mycoplasmoidales</taxon>
        <taxon>Mycoplasmoidaceae</taxon>
        <taxon>Malacoplasma</taxon>
    </lineage>
</organism>
<dbReference type="AlphaFoldDB" id="A0A084U4I9"/>
<proteinExistence type="predicted"/>
<accession>A0A084U4I9</accession>
<dbReference type="RefSeq" id="WP_004024589.1">
    <property type="nucleotide sequence ID" value="NZ_AWQU01000053.1"/>
</dbReference>
<dbReference type="GeneID" id="96866591"/>
<evidence type="ECO:0000313" key="1">
    <source>
        <dbReference type="EMBL" id="KFB07875.1"/>
    </source>
</evidence>
<evidence type="ECO:0000313" key="2">
    <source>
        <dbReference type="Proteomes" id="UP000028523"/>
    </source>
</evidence>
<dbReference type="EMBL" id="AWQU01000053">
    <property type="protein sequence ID" value="KFB07875.1"/>
    <property type="molecule type" value="Genomic_DNA"/>
</dbReference>
<dbReference type="Proteomes" id="UP000028523">
    <property type="component" value="Unassembled WGS sequence"/>
</dbReference>
<gene>
    <name evidence="1" type="ORF">P271_739</name>
</gene>
<name>A0A084U4I9_MALIO</name>
<sequence>MTIKKIRNWETIKNNDGYYNSVMDEINRNYNLSKKIVVEGDINNIFKKILVALHQAYNLNKVFIKDLEFSFSSKNDNNNQITINYKVDFFSFGKCIIIRWKNNDDYYWTEFLFKQKGNKVIIKYSESVLKKNTISGIQGMIDTSWYRVNFRKSYRKWKNMLTLDSNKINKINLKIDNLDKKINECYQDPKFIEANEILKKYMGKKRLDNEQLYKYRNAKNYIEKNTKKIKGIQNKLVDYKNSLFILKDSWIDFVNQNYIE</sequence>
<reference evidence="1 2" key="1">
    <citation type="journal article" date="2014" name="PLoS ONE">
        <title>Reduction of Hydrogen Peroxide Accumulation and Toxicity by a Catalase from Mycoplasma iowae.</title>
        <authorList>
            <person name="Pritchard R.E."/>
            <person name="Prassinos A.J."/>
            <person name="Osborne J.D."/>
            <person name="Raviv Z."/>
            <person name="Balish M.F."/>
        </authorList>
    </citation>
    <scope>NUCLEOTIDE SEQUENCE [LARGE SCALE GENOMIC DNA]</scope>
    <source>
        <strain evidence="1 2">DK-CPA</strain>
    </source>
</reference>
<protein>
    <submittedName>
        <fullName evidence="1">Uncharacterized protein</fullName>
    </submittedName>
</protein>
<comment type="caution">
    <text evidence="1">The sequence shown here is derived from an EMBL/GenBank/DDBJ whole genome shotgun (WGS) entry which is preliminary data.</text>
</comment>